<evidence type="ECO:0000256" key="2">
    <source>
        <dbReference type="ARBA" id="ARBA00004186"/>
    </source>
</evidence>
<evidence type="ECO:0000256" key="10">
    <source>
        <dbReference type="ARBA" id="ARBA00023242"/>
    </source>
</evidence>
<reference evidence="15" key="1">
    <citation type="submission" date="2016-04" db="EMBL/GenBank/DDBJ databases">
        <authorList>
            <person name="Nguyen H.D."/>
            <person name="Samba Siva P."/>
            <person name="Cullis J."/>
            <person name="Levesque C.A."/>
            <person name="Hambleton S."/>
        </authorList>
    </citation>
    <scope>NUCLEOTIDE SEQUENCE</scope>
    <source>
        <strain evidence="15">DAOMC 236416</strain>
    </source>
</reference>
<dbReference type="AlphaFoldDB" id="A0A177TJ81"/>
<evidence type="ECO:0000256" key="9">
    <source>
        <dbReference type="ARBA" id="ARBA00023212"/>
    </source>
</evidence>
<dbReference type="PANTHER" id="PTHR28262:SF1">
    <property type="entry name" value="DASH COMPLEX SUBUNIT SPC19"/>
    <property type="match status" value="1"/>
</dbReference>
<keyword evidence="6" id="KW-0158">Chromosome</keyword>
<keyword evidence="8" id="KW-0995">Kinetochore</keyword>
<evidence type="ECO:0000256" key="6">
    <source>
        <dbReference type="ARBA" id="ARBA00022454"/>
    </source>
</evidence>
<evidence type="ECO:0000256" key="7">
    <source>
        <dbReference type="ARBA" id="ARBA00022490"/>
    </source>
</evidence>
<feature type="coiled-coil region" evidence="13">
    <location>
        <begin position="212"/>
        <end position="239"/>
    </location>
</feature>
<evidence type="ECO:0000256" key="14">
    <source>
        <dbReference type="SAM" id="MobiDB-lite"/>
    </source>
</evidence>
<dbReference type="GO" id="GO:0005876">
    <property type="term" value="C:spindle microtubule"/>
    <property type="evidence" value="ECO:0007669"/>
    <property type="project" value="InterPro"/>
</dbReference>
<evidence type="ECO:0000256" key="3">
    <source>
        <dbReference type="ARBA" id="ARBA00004629"/>
    </source>
</evidence>
<evidence type="ECO:0000313" key="15">
    <source>
        <dbReference type="EMBL" id="KAE8254507.1"/>
    </source>
</evidence>
<dbReference type="InterPro" id="IPR013251">
    <property type="entry name" value="DASH_Spc19"/>
</dbReference>
<name>A0A177TJ81_9BASI</name>
<evidence type="ECO:0000313" key="16">
    <source>
        <dbReference type="Proteomes" id="UP000077521"/>
    </source>
</evidence>
<keyword evidence="7" id="KW-0963">Cytoplasm</keyword>
<comment type="similarity">
    <text evidence="4">Belongs to the DASH complex SPC19 family.</text>
</comment>
<evidence type="ECO:0000256" key="4">
    <source>
        <dbReference type="ARBA" id="ARBA00008952"/>
    </source>
</evidence>
<comment type="caution">
    <text evidence="15">The sequence shown here is derived from an EMBL/GenBank/DDBJ whole genome shotgun (WGS) entry which is preliminary data.</text>
</comment>
<protein>
    <recommendedName>
        <fullName evidence="5">DASH complex subunit SPC19</fullName>
    </recommendedName>
    <alternativeName>
        <fullName evidence="12">Outer kinetochore protein SPC19</fullName>
    </alternativeName>
</protein>
<feature type="region of interest" description="Disordered" evidence="14">
    <location>
        <begin position="14"/>
        <end position="38"/>
    </location>
</feature>
<dbReference type="GO" id="GO:0008608">
    <property type="term" value="P:attachment of spindle microtubules to kinetochore"/>
    <property type="evidence" value="ECO:0007669"/>
    <property type="project" value="InterPro"/>
</dbReference>
<dbReference type="GO" id="GO:0042729">
    <property type="term" value="C:DASH complex"/>
    <property type="evidence" value="ECO:0007669"/>
    <property type="project" value="InterPro"/>
</dbReference>
<evidence type="ECO:0000256" key="11">
    <source>
        <dbReference type="ARBA" id="ARBA00023328"/>
    </source>
</evidence>
<evidence type="ECO:0000256" key="5">
    <source>
        <dbReference type="ARBA" id="ARBA00016329"/>
    </source>
</evidence>
<keyword evidence="11" id="KW-0137">Centromere</keyword>
<keyword evidence="13" id="KW-0175">Coiled coil</keyword>
<organism evidence="15 16">
    <name type="scientific">Tilletia indica</name>
    <dbReference type="NCBI Taxonomy" id="43049"/>
    <lineage>
        <taxon>Eukaryota</taxon>
        <taxon>Fungi</taxon>
        <taxon>Dikarya</taxon>
        <taxon>Basidiomycota</taxon>
        <taxon>Ustilaginomycotina</taxon>
        <taxon>Exobasidiomycetes</taxon>
        <taxon>Tilletiales</taxon>
        <taxon>Tilletiaceae</taxon>
        <taxon>Tilletia</taxon>
    </lineage>
</organism>
<feature type="region of interest" description="Disordered" evidence="14">
    <location>
        <begin position="161"/>
        <end position="186"/>
    </location>
</feature>
<dbReference type="Pfam" id="PF08287">
    <property type="entry name" value="DASH_Spc19"/>
    <property type="match status" value="1"/>
</dbReference>
<evidence type="ECO:0000256" key="12">
    <source>
        <dbReference type="ARBA" id="ARBA00032583"/>
    </source>
</evidence>
<evidence type="ECO:0000256" key="8">
    <source>
        <dbReference type="ARBA" id="ARBA00022838"/>
    </source>
</evidence>
<feature type="compositionally biased region" description="Low complexity" evidence="14">
    <location>
        <begin position="161"/>
        <end position="172"/>
    </location>
</feature>
<dbReference type="EMBL" id="LWDF02000188">
    <property type="protein sequence ID" value="KAE8254507.1"/>
    <property type="molecule type" value="Genomic_DNA"/>
</dbReference>
<dbReference type="PANTHER" id="PTHR28262">
    <property type="entry name" value="DASH COMPLEX SUBUNIT SPC19"/>
    <property type="match status" value="1"/>
</dbReference>
<evidence type="ECO:0000256" key="13">
    <source>
        <dbReference type="SAM" id="Coils"/>
    </source>
</evidence>
<dbReference type="Proteomes" id="UP000077521">
    <property type="component" value="Unassembled WGS sequence"/>
</dbReference>
<keyword evidence="16" id="KW-1185">Reference proteome</keyword>
<proteinExistence type="inferred from homology"/>
<reference evidence="15" key="2">
    <citation type="journal article" date="2019" name="IMA Fungus">
        <title>Genome sequencing and comparison of five Tilletia species to identify candidate genes for the detection of regulated species infecting wheat.</title>
        <authorList>
            <person name="Nguyen H.D.T."/>
            <person name="Sultana T."/>
            <person name="Kesanakurti P."/>
            <person name="Hambleton S."/>
        </authorList>
    </citation>
    <scope>NUCLEOTIDE SEQUENCE</scope>
    <source>
        <strain evidence="15">DAOMC 236416</strain>
    </source>
</reference>
<comment type="subcellular location">
    <subcellularLocation>
        <location evidence="3">Chromosome</location>
        <location evidence="3">Centromere</location>
        <location evidence="3">Kinetochore</location>
    </subcellularLocation>
    <subcellularLocation>
        <location evidence="2">Cytoplasm</location>
        <location evidence="2">Cytoskeleton</location>
        <location evidence="2">Spindle</location>
    </subcellularLocation>
    <subcellularLocation>
        <location evidence="1">Nucleus</location>
    </subcellularLocation>
</comment>
<sequence>MSYARQSIYAPLQPHQLQQSQLQQSAASAPPLSSSSAFSASSLASSSASTSSNPPPPPVFFNQSINNQLASLQACTYSLESANQTLAHSVDTLREATADFPRLAVALANKKHFDLVAEQEIIRAKEHLAAEIAPQLHELILRAESAVERVERKARAAKNRAQQAAAKLEQQQPRSTASSTAAPVFVPSAFRPPPALSAEASKSLPDVSEAQLNQLRAQVEAARRRKTQLDERARQLEAEADILAACR</sequence>
<gene>
    <name evidence="15" type="ORF">A4X13_0g3388</name>
</gene>
<keyword evidence="9" id="KW-0206">Cytoskeleton</keyword>
<keyword evidence="10" id="KW-0539">Nucleus</keyword>
<accession>A0A177TJ81</accession>
<evidence type="ECO:0000256" key="1">
    <source>
        <dbReference type="ARBA" id="ARBA00004123"/>
    </source>
</evidence>